<dbReference type="EMBL" id="NCKU01011456">
    <property type="protein sequence ID" value="RWS00433.1"/>
    <property type="molecule type" value="Genomic_DNA"/>
</dbReference>
<evidence type="ECO:0000313" key="2">
    <source>
        <dbReference type="Proteomes" id="UP000285301"/>
    </source>
</evidence>
<keyword evidence="2" id="KW-1185">Reference proteome</keyword>
<dbReference type="Proteomes" id="UP000285301">
    <property type="component" value="Unassembled WGS sequence"/>
</dbReference>
<sequence>MKNRKKLIAIRSDDDFDKLNFLSSFYSNSKAIELSLDAGANLSKLFSKAIRNLQEISYLKLRGDFVDKQLEALSRELSDLKCVHFDLSTKTIEIKHNAFAMMISSLANLEMLKFSCNGYISIELKFGKALPSMQHLKSVIFDDVKISEHDFSLLFDAKGKDLEYLCIYYSRELINASLVLQEIFIKCKKLKELHFRVQHSTIENLKLVNIPTLNYVYFGVSKLTLNAASEKFTNVENLVLYLNHSTDYDFAQILSRFPTLKSVIFLFVGNLSVLTLKAVSNLKYLRKIEFLRSGHEDFVNLVKGFVAAAHTCVNFFVDEPKSNAEFNDLLDIFERLAKQRNANIKVGLRGDRWIVSKNLPPNLKLIDVLKTSSVFDLFKY</sequence>
<dbReference type="Gene3D" id="3.80.10.10">
    <property type="entry name" value="Ribonuclease Inhibitor"/>
    <property type="match status" value="1"/>
</dbReference>
<dbReference type="InterPro" id="IPR032675">
    <property type="entry name" value="LRR_dom_sf"/>
</dbReference>
<organism evidence="1 2">
    <name type="scientific">Dinothrombium tinctorium</name>
    <dbReference type="NCBI Taxonomy" id="1965070"/>
    <lineage>
        <taxon>Eukaryota</taxon>
        <taxon>Metazoa</taxon>
        <taxon>Ecdysozoa</taxon>
        <taxon>Arthropoda</taxon>
        <taxon>Chelicerata</taxon>
        <taxon>Arachnida</taxon>
        <taxon>Acari</taxon>
        <taxon>Acariformes</taxon>
        <taxon>Trombidiformes</taxon>
        <taxon>Prostigmata</taxon>
        <taxon>Anystina</taxon>
        <taxon>Parasitengona</taxon>
        <taxon>Trombidioidea</taxon>
        <taxon>Trombidiidae</taxon>
        <taxon>Dinothrombium</taxon>
    </lineage>
</organism>
<dbReference type="AlphaFoldDB" id="A0A3S3NX41"/>
<accession>A0A3S3NX41</accession>
<proteinExistence type="predicted"/>
<evidence type="ECO:0000313" key="1">
    <source>
        <dbReference type="EMBL" id="RWS00433.1"/>
    </source>
</evidence>
<comment type="caution">
    <text evidence="1">The sequence shown here is derived from an EMBL/GenBank/DDBJ whole genome shotgun (WGS) entry which is preliminary data.</text>
</comment>
<dbReference type="SUPFAM" id="SSF52047">
    <property type="entry name" value="RNI-like"/>
    <property type="match status" value="1"/>
</dbReference>
<protein>
    <submittedName>
        <fullName evidence="1">Uncharacterized protein</fullName>
    </submittedName>
</protein>
<reference evidence="1 2" key="1">
    <citation type="journal article" date="2018" name="Gigascience">
        <title>Genomes of trombidid mites reveal novel predicted allergens and laterally-transferred genes associated with secondary metabolism.</title>
        <authorList>
            <person name="Dong X."/>
            <person name="Chaisiri K."/>
            <person name="Xia D."/>
            <person name="Armstrong S.D."/>
            <person name="Fang Y."/>
            <person name="Donnelly M.J."/>
            <person name="Kadowaki T."/>
            <person name="McGarry J.W."/>
            <person name="Darby A.C."/>
            <person name="Makepeace B.L."/>
        </authorList>
    </citation>
    <scope>NUCLEOTIDE SEQUENCE [LARGE SCALE GENOMIC DNA]</scope>
    <source>
        <strain evidence="1">UoL-WK</strain>
    </source>
</reference>
<name>A0A3S3NX41_9ACAR</name>
<gene>
    <name evidence="1" type="ORF">B4U79_16872</name>
</gene>